<keyword evidence="1" id="KW-0460">Magnesium</keyword>
<dbReference type="Pfam" id="PF00374">
    <property type="entry name" value="NiFeSe_Hases"/>
    <property type="match status" value="1"/>
</dbReference>
<feature type="region of interest" description="Disordered" evidence="2">
    <location>
        <begin position="399"/>
        <end position="418"/>
    </location>
</feature>
<evidence type="ECO:0000313" key="3">
    <source>
        <dbReference type="EMBL" id="MCG4617004.1"/>
    </source>
</evidence>
<comment type="cofactor">
    <cofactor evidence="1">
        <name>Ni(2+)</name>
        <dbReference type="ChEBI" id="CHEBI:49786"/>
    </cofactor>
</comment>
<dbReference type="PANTHER" id="PTHR43600:SF4">
    <property type="entry name" value="CYTOSOLIC NIFE-HYDROGENASE, ALPHA SUBUNIT"/>
    <property type="match status" value="1"/>
</dbReference>
<evidence type="ECO:0000313" key="4">
    <source>
        <dbReference type="Proteomes" id="UP001200537"/>
    </source>
</evidence>
<proteinExistence type="predicted"/>
<evidence type="ECO:0000256" key="2">
    <source>
        <dbReference type="SAM" id="MobiDB-lite"/>
    </source>
</evidence>
<evidence type="ECO:0000256" key="1">
    <source>
        <dbReference type="PIRSR" id="PIRSR601501-1"/>
    </source>
</evidence>
<accession>A0AAJ1EWJ3</accession>
<dbReference type="EMBL" id="JAKNHJ010000001">
    <property type="protein sequence ID" value="MCG4617004.1"/>
    <property type="molecule type" value="Genomic_DNA"/>
</dbReference>
<comment type="cofactor">
    <cofactor evidence="1">
        <name>Fe cation</name>
        <dbReference type="ChEBI" id="CHEBI:24875"/>
    </cofactor>
</comment>
<dbReference type="AlphaFoldDB" id="A0AAJ1EWJ3"/>
<dbReference type="Proteomes" id="UP001200537">
    <property type="component" value="Unassembled WGS sequence"/>
</dbReference>
<reference evidence="3" key="1">
    <citation type="submission" date="2022-01" db="EMBL/GenBank/DDBJ databases">
        <title>Collection of gut derived symbiotic bacterial strains cultured from healthy donors.</title>
        <authorList>
            <person name="Lin H."/>
            <person name="Kohout C."/>
            <person name="Waligurski E."/>
            <person name="Pamer E.G."/>
        </authorList>
    </citation>
    <scope>NUCLEOTIDE SEQUENCE</scope>
    <source>
        <strain evidence="3">DFI.7.46</strain>
    </source>
</reference>
<protein>
    <submittedName>
        <fullName evidence="3">Nickel-dependent hydrogenase large subunit</fullName>
    </submittedName>
</protein>
<sequence length="418" mass="45165">MKINLDEIIDPMQGRVVISPDSQGKSHAHFDLQGLPRIDGMLVGKSALEALKMTEHLCGICPVAHHLAGIRALDALSGNTEISREAELTRRLLHYGSVVETHSLRFLRQDRDSGVRLKKVSKQMLVVAGSPGHFPVTAIPGGVRNLPNIEDLQNLQAELPAVIASAEKLCELAFNKQSHAEVFSQFAGADLALINEDGNPDIFGTRVRAARAGSTWKEFDFEEWNQQVAEENPGAPAPHPYLSALGPVPGRYRVGPVAQLSVGDLPSELASKAQARWLAGGRDAASARAIITLHVLEKTVELVSELLSLLELGELEACPPQEQVPFQEVVATGLVDGPRGLLAHTYRSDSQGIITSATILTPTAQNEPWLADLLTEAIDREDVVRQAALEQSIREADPCLPLSSAPEGQMGLRVDTQH</sequence>
<dbReference type="InterPro" id="IPR029014">
    <property type="entry name" value="NiFe-Hase_large"/>
</dbReference>
<dbReference type="InterPro" id="IPR001501">
    <property type="entry name" value="Ni-dep_hyd_lsu"/>
</dbReference>
<feature type="binding site" evidence="1">
    <location>
        <position position="61"/>
    </location>
    <ligand>
        <name>Ni(2+)</name>
        <dbReference type="ChEBI" id="CHEBI:49786"/>
    </ligand>
</feature>
<dbReference type="GO" id="GO:0016151">
    <property type="term" value="F:nickel cation binding"/>
    <property type="evidence" value="ECO:0007669"/>
    <property type="project" value="InterPro"/>
</dbReference>
<dbReference type="PANTHER" id="PTHR43600">
    <property type="entry name" value="COENZYME F420 HYDROGENASE, SUBUNIT ALPHA"/>
    <property type="match status" value="1"/>
</dbReference>
<feature type="binding site" evidence="1">
    <location>
        <position position="61"/>
    </location>
    <ligand>
        <name>Fe cation</name>
        <dbReference type="ChEBI" id="CHEBI:24875"/>
    </ligand>
</feature>
<keyword evidence="1" id="KW-0479">Metal-binding</keyword>
<dbReference type="SUPFAM" id="SSF56762">
    <property type="entry name" value="HydB/Nqo4-like"/>
    <property type="match status" value="1"/>
</dbReference>
<name>A0AAJ1EWJ3_9ACTO</name>
<dbReference type="Gene3D" id="1.10.645.10">
    <property type="entry name" value="Cytochrome-c3 Hydrogenase, chain B"/>
    <property type="match status" value="1"/>
</dbReference>
<gene>
    <name evidence="3" type="ORF">L0M99_00640</name>
</gene>
<keyword evidence="1" id="KW-0533">Nickel</keyword>
<dbReference type="RefSeq" id="WP_238127422.1">
    <property type="nucleotide sequence ID" value="NZ_JAHAIE010000002.1"/>
</dbReference>
<organism evidence="3 4">
    <name type="scientific">Varibaculum cambriense</name>
    <dbReference type="NCBI Taxonomy" id="184870"/>
    <lineage>
        <taxon>Bacteria</taxon>
        <taxon>Bacillati</taxon>
        <taxon>Actinomycetota</taxon>
        <taxon>Actinomycetes</taxon>
        <taxon>Actinomycetales</taxon>
        <taxon>Actinomycetaceae</taxon>
        <taxon>Varibaculum</taxon>
    </lineage>
</organism>
<comment type="caution">
    <text evidence="3">The sequence shown here is derived from an EMBL/GenBank/DDBJ whole genome shotgun (WGS) entry which is preliminary data.</text>
</comment>
<feature type="binding site" evidence="1">
    <location>
        <position position="359"/>
    </location>
    <ligand>
        <name>Mg(2+)</name>
        <dbReference type="ChEBI" id="CHEBI:18420"/>
    </ligand>
</feature>
<keyword evidence="1" id="KW-0408">Iron</keyword>
<feature type="binding site" evidence="1">
    <location>
        <position position="399"/>
    </location>
    <ligand>
        <name>Ni(2+)</name>
        <dbReference type="ChEBI" id="CHEBI:49786"/>
    </ligand>
</feature>
<feature type="binding site" evidence="1">
    <location>
        <position position="58"/>
    </location>
    <ligand>
        <name>Ni(2+)</name>
        <dbReference type="ChEBI" id="CHEBI:49786"/>
    </ligand>
</feature>